<keyword evidence="4" id="KW-1185">Reference proteome</keyword>
<evidence type="ECO:0000256" key="1">
    <source>
        <dbReference type="ARBA" id="ARBA00022801"/>
    </source>
</evidence>
<dbReference type="Pfam" id="PF01979">
    <property type="entry name" value="Amidohydro_1"/>
    <property type="match status" value="1"/>
</dbReference>
<reference evidence="3" key="1">
    <citation type="submission" date="2021-01" db="EMBL/GenBank/DDBJ databases">
        <title>Novel species in genus Nocardioides.</title>
        <authorList>
            <person name="Zhang G."/>
        </authorList>
    </citation>
    <scope>NUCLEOTIDE SEQUENCE</scope>
    <source>
        <strain evidence="3">Zg-536</strain>
    </source>
</reference>
<dbReference type="EC" id="3.5.3.13" evidence="3"/>
<dbReference type="Proteomes" id="UP000663791">
    <property type="component" value="Unassembled WGS sequence"/>
</dbReference>
<dbReference type="SUPFAM" id="SSF51338">
    <property type="entry name" value="Composite domain of metallo-dependent hydrolases"/>
    <property type="match status" value="1"/>
</dbReference>
<dbReference type="EMBL" id="JAERTX010000007">
    <property type="protein sequence ID" value="MBM9460067.1"/>
    <property type="molecule type" value="Genomic_DNA"/>
</dbReference>
<dbReference type="InterPro" id="IPR011059">
    <property type="entry name" value="Metal-dep_hydrolase_composite"/>
</dbReference>
<dbReference type="Gene3D" id="3.20.20.140">
    <property type="entry name" value="Metal-dependent hydrolases"/>
    <property type="match status" value="1"/>
</dbReference>
<dbReference type="AlphaFoldDB" id="A0A938Y0T3"/>
<organism evidence="3 4">
    <name type="scientific">Nocardioides faecalis</name>
    <dbReference type="NCBI Taxonomy" id="2803858"/>
    <lineage>
        <taxon>Bacteria</taxon>
        <taxon>Bacillati</taxon>
        <taxon>Actinomycetota</taxon>
        <taxon>Actinomycetes</taxon>
        <taxon>Propionibacteriales</taxon>
        <taxon>Nocardioidaceae</taxon>
        <taxon>Nocardioides</taxon>
    </lineage>
</organism>
<dbReference type="SUPFAM" id="SSF51556">
    <property type="entry name" value="Metallo-dependent hydrolases"/>
    <property type="match status" value="1"/>
</dbReference>
<evidence type="ECO:0000313" key="4">
    <source>
        <dbReference type="Proteomes" id="UP000663791"/>
    </source>
</evidence>
<dbReference type="PANTHER" id="PTHR43794">
    <property type="entry name" value="AMINOHYDROLASE SSNA-RELATED"/>
    <property type="match status" value="1"/>
</dbReference>
<gene>
    <name evidence="3" type="ORF">JK386_09135</name>
</gene>
<sequence>MTAPATSYLLERAWVDGAVHDDVLVEVADGRFRSVTLLSGADAPAQANGSTRLPGLTLPGAANTHSHAFHRALRGRGGGTGRRREQVYDVAARLDPDSCYPLARATYAEMLAAGYTGVGEFHYLHHQLDGRPYADPNAMGHALIAAARDAGIRITLLDALYLSAGFGAPPQGVQCRFADGSAETWQERVAALVTELSGEPDVRLGVAAHSVRAVPADALEELQPFLVNGIPLHVHLSASPRENEECRAVYGLSPTELLAEHDLLGATTTAVHATHLDAEDIALLGATRTGIALCPTTEHDLGEAIGPARALSEAGATLTLGSGSHAVIDPFAQMRALERAARPAELLAAATAHGHAALGVPDAGALTVGERADLVTLALDSPRTVRTGRDEQAAVLAAAAADVTHVVVDGRVVFDGDHTAVEHDAAAAVDALWR</sequence>
<feature type="domain" description="Amidohydrolase-related" evidence="2">
    <location>
        <begin position="58"/>
        <end position="413"/>
    </location>
</feature>
<name>A0A938Y0T3_9ACTN</name>
<dbReference type="Gene3D" id="2.30.40.10">
    <property type="entry name" value="Urease, subunit C, domain 1"/>
    <property type="match status" value="1"/>
</dbReference>
<dbReference type="PANTHER" id="PTHR43794:SF11">
    <property type="entry name" value="AMIDOHYDROLASE-RELATED DOMAIN-CONTAINING PROTEIN"/>
    <property type="match status" value="1"/>
</dbReference>
<dbReference type="RefSeq" id="WP_205291385.1">
    <property type="nucleotide sequence ID" value="NZ_CP074406.1"/>
</dbReference>
<dbReference type="InterPro" id="IPR050287">
    <property type="entry name" value="MTA/SAH_deaminase"/>
</dbReference>
<comment type="caution">
    <text evidence="3">The sequence shown here is derived from an EMBL/GenBank/DDBJ whole genome shotgun (WGS) entry which is preliminary data.</text>
</comment>
<proteinExistence type="predicted"/>
<dbReference type="GO" id="GO:0050416">
    <property type="term" value="F:formimidoylglutamate deiminase activity"/>
    <property type="evidence" value="ECO:0007669"/>
    <property type="project" value="UniProtKB-EC"/>
</dbReference>
<accession>A0A938Y0T3</accession>
<dbReference type="InterPro" id="IPR006680">
    <property type="entry name" value="Amidohydro-rel"/>
</dbReference>
<evidence type="ECO:0000259" key="2">
    <source>
        <dbReference type="Pfam" id="PF01979"/>
    </source>
</evidence>
<protein>
    <submittedName>
        <fullName evidence="3">Formimidoylglutamate deiminase</fullName>
        <ecNumber evidence="3">3.5.3.13</ecNumber>
    </submittedName>
</protein>
<dbReference type="NCBIfam" id="NF006681">
    <property type="entry name" value="PRK09229.1-2"/>
    <property type="match status" value="1"/>
</dbReference>
<dbReference type="InterPro" id="IPR032466">
    <property type="entry name" value="Metal_Hydrolase"/>
</dbReference>
<evidence type="ECO:0000313" key="3">
    <source>
        <dbReference type="EMBL" id="MBM9460067.1"/>
    </source>
</evidence>
<keyword evidence="1 3" id="KW-0378">Hydrolase</keyword>